<dbReference type="EMBL" id="BARS01038162">
    <property type="protein sequence ID" value="GAG19442.1"/>
    <property type="molecule type" value="Genomic_DNA"/>
</dbReference>
<evidence type="ECO:0000256" key="5">
    <source>
        <dbReference type="ARBA" id="ARBA00023136"/>
    </source>
</evidence>
<evidence type="ECO:0000256" key="1">
    <source>
        <dbReference type="ARBA" id="ARBA00004651"/>
    </source>
</evidence>
<name>X0W876_9ZZZZ</name>
<keyword evidence="4 6" id="KW-1133">Transmembrane helix</keyword>
<keyword evidence="3 6" id="KW-0812">Transmembrane</keyword>
<dbReference type="GO" id="GO:0005886">
    <property type="term" value="C:plasma membrane"/>
    <property type="evidence" value="ECO:0007669"/>
    <property type="project" value="UniProtKB-SubCell"/>
</dbReference>
<feature type="non-terminal residue" evidence="7">
    <location>
        <position position="1"/>
    </location>
</feature>
<evidence type="ECO:0000256" key="2">
    <source>
        <dbReference type="ARBA" id="ARBA00022475"/>
    </source>
</evidence>
<keyword evidence="5 6" id="KW-0472">Membrane</keyword>
<feature type="non-terminal residue" evidence="7">
    <location>
        <position position="256"/>
    </location>
</feature>
<dbReference type="InterPro" id="IPR005495">
    <property type="entry name" value="LptG/LptF_permease"/>
</dbReference>
<dbReference type="AlphaFoldDB" id="X0W876"/>
<evidence type="ECO:0000256" key="4">
    <source>
        <dbReference type="ARBA" id="ARBA00022989"/>
    </source>
</evidence>
<sequence>YPGLALAIMVATANLILSFHVMPAFVHRAEKSLKADAKQILFRNIQRRGYYKPPGTSSRIYADQVNPENDTLAGVIVADVKGAEIEKIITAESATVRFNPHKRFNEVLITTHNTYQMASRDMTGFSAESMVLTLEFPPLLGDNIKFKKIREMKRIRGEPMWFYPVEKLARRTYAQFTAELLAQDIRDGINNPENNFYNLYSGRKIVEFTATQCTAREEKKIQLSGNVVLIEYDAVSKQMLRELRCTKALLNIEGDE</sequence>
<proteinExistence type="predicted"/>
<reference evidence="7" key="1">
    <citation type="journal article" date="2014" name="Front. Microbiol.">
        <title>High frequency of phylogenetically diverse reductive dehalogenase-homologous genes in deep subseafloor sedimentary metagenomes.</title>
        <authorList>
            <person name="Kawai M."/>
            <person name="Futagami T."/>
            <person name="Toyoda A."/>
            <person name="Takaki Y."/>
            <person name="Nishi S."/>
            <person name="Hori S."/>
            <person name="Arai W."/>
            <person name="Tsubouchi T."/>
            <person name="Morono Y."/>
            <person name="Uchiyama I."/>
            <person name="Ito T."/>
            <person name="Fujiyama A."/>
            <person name="Inagaki F."/>
            <person name="Takami H."/>
        </authorList>
    </citation>
    <scope>NUCLEOTIDE SEQUENCE</scope>
    <source>
        <strain evidence="7">Expedition CK06-06</strain>
    </source>
</reference>
<evidence type="ECO:0000256" key="6">
    <source>
        <dbReference type="SAM" id="Phobius"/>
    </source>
</evidence>
<feature type="transmembrane region" description="Helical" evidence="6">
    <location>
        <begin position="6"/>
        <end position="26"/>
    </location>
</feature>
<evidence type="ECO:0000313" key="7">
    <source>
        <dbReference type="EMBL" id="GAG19442.1"/>
    </source>
</evidence>
<comment type="caution">
    <text evidence="7">The sequence shown here is derived from an EMBL/GenBank/DDBJ whole genome shotgun (WGS) entry which is preliminary data.</text>
</comment>
<organism evidence="7">
    <name type="scientific">marine sediment metagenome</name>
    <dbReference type="NCBI Taxonomy" id="412755"/>
    <lineage>
        <taxon>unclassified sequences</taxon>
        <taxon>metagenomes</taxon>
        <taxon>ecological metagenomes</taxon>
    </lineage>
</organism>
<accession>X0W876</accession>
<comment type="subcellular location">
    <subcellularLocation>
        <location evidence="1">Cell membrane</location>
        <topology evidence="1">Multi-pass membrane protein</topology>
    </subcellularLocation>
</comment>
<gene>
    <name evidence="7" type="ORF">S01H1_58415</name>
</gene>
<keyword evidence="2" id="KW-1003">Cell membrane</keyword>
<evidence type="ECO:0000256" key="3">
    <source>
        <dbReference type="ARBA" id="ARBA00022692"/>
    </source>
</evidence>
<dbReference type="Pfam" id="PF03739">
    <property type="entry name" value="LptF_LptG"/>
    <property type="match status" value="1"/>
</dbReference>
<protein>
    <submittedName>
        <fullName evidence="7">Uncharacterized protein</fullName>
    </submittedName>
</protein>